<evidence type="ECO:0000256" key="8">
    <source>
        <dbReference type="SAM" id="MobiDB-lite"/>
    </source>
</evidence>
<keyword evidence="3" id="KW-0677">Repeat</keyword>
<name>A0A0P4W4Q9_SCYOL</name>
<dbReference type="PANTHER" id="PTHR24376:SF235">
    <property type="entry name" value="C2H2-TYPE DOMAIN-CONTAINING PROTEIN"/>
    <property type="match status" value="1"/>
</dbReference>
<dbReference type="GO" id="GO:0005634">
    <property type="term" value="C:nucleus"/>
    <property type="evidence" value="ECO:0007669"/>
    <property type="project" value="UniProtKB-SubCell"/>
</dbReference>
<dbReference type="SMART" id="SM00355">
    <property type="entry name" value="ZnF_C2H2"/>
    <property type="match status" value="7"/>
</dbReference>
<organism evidence="10">
    <name type="scientific">Scylla olivacea</name>
    <name type="common">Orange mud crab</name>
    <name type="synonym">Cancer olivacea</name>
    <dbReference type="NCBI Taxonomy" id="85551"/>
    <lineage>
        <taxon>Eukaryota</taxon>
        <taxon>Metazoa</taxon>
        <taxon>Ecdysozoa</taxon>
        <taxon>Arthropoda</taxon>
        <taxon>Crustacea</taxon>
        <taxon>Multicrustacea</taxon>
        <taxon>Malacostraca</taxon>
        <taxon>Eumalacostraca</taxon>
        <taxon>Eucarida</taxon>
        <taxon>Decapoda</taxon>
        <taxon>Pleocyemata</taxon>
        <taxon>Brachyura</taxon>
        <taxon>Eubrachyura</taxon>
        <taxon>Portunoidea</taxon>
        <taxon>Portunidae</taxon>
        <taxon>Portuninae</taxon>
        <taxon>Scylla</taxon>
    </lineage>
</organism>
<keyword evidence="4 7" id="KW-0863">Zinc-finger</keyword>
<feature type="domain" description="C2H2-type" evidence="9">
    <location>
        <begin position="268"/>
        <end position="295"/>
    </location>
</feature>
<dbReference type="PROSITE" id="PS50157">
    <property type="entry name" value="ZINC_FINGER_C2H2_2"/>
    <property type="match status" value="6"/>
</dbReference>
<dbReference type="PROSITE" id="PS00028">
    <property type="entry name" value="ZINC_FINGER_C2H2_1"/>
    <property type="match status" value="7"/>
</dbReference>
<evidence type="ECO:0000256" key="2">
    <source>
        <dbReference type="ARBA" id="ARBA00022723"/>
    </source>
</evidence>
<feature type="domain" description="C2H2-type" evidence="9">
    <location>
        <begin position="93"/>
        <end position="120"/>
    </location>
</feature>
<proteinExistence type="predicted"/>
<dbReference type="SUPFAM" id="SSF57667">
    <property type="entry name" value="beta-beta-alpha zinc fingers"/>
    <property type="match status" value="3"/>
</dbReference>
<dbReference type="EMBL" id="GDRN01084357">
    <property type="protein sequence ID" value="JAI61512.1"/>
    <property type="molecule type" value="Transcribed_RNA"/>
</dbReference>
<dbReference type="GO" id="GO:0008270">
    <property type="term" value="F:zinc ion binding"/>
    <property type="evidence" value="ECO:0007669"/>
    <property type="project" value="UniProtKB-KW"/>
</dbReference>
<keyword evidence="6" id="KW-0539">Nucleus</keyword>
<comment type="subcellular location">
    <subcellularLocation>
        <location evidence="1">Nucleus</location>
    </subcellularLocation>
</comment>
<evidence type="ECO:0000256" key="4">
    <source>
        <dbReference type="ARBA" id="ARBA00022771"/>
    </source>
</evidence>
<accession>A0A0P4W4Q9</accession>
<sequence length="389" mass="44003">MAHDMQHLVIRNDHYIMPEMLNNGVVLRESSGMPDASTHPQKRPLPQPPEPREKKRCKSKSYFICAVHECKEKFSCRENLETHMKLHQVIKPFSCNTCGKVCRTERRLNIHQERHAYDGDKCKCDICERSFSSRSALKKHKLRIHRPLPHICPYCQAGFEAHRYMVIHAKRAHDKDPTEASENEHSLLQLNFESSDYFTQDVDDGKNSLKSSYVSSSVDDGNNDDDGNLLTQSTSAAISPLECQKEQKLSGCDTSSVGKTAEVVSPTITCEMCTSTFPSLSYLEQHMAVHINEKILTCQHCEMKFTNYQLLSNHLKLHSFEPEPTTSFSTNFNNGNFAQYPPLSGQPTVTKGPQVVGKYICALCSEQFLNLGSLKRHQAKGHNSVDLSI</sequence>
<feature type="domain" description="C2H2-type" evidence="9">
    <location>
        <begin position="359"/>
        <end position="387"/>
    </location>
</feature>
<protein>
    <recommendedName>
        <fullName evidence="9">C2H2-type domain-containing protein</fullName>
    </recommendedName>
</protein>
<dbReference type="Pfam" id="PF00096">
    <property type="entry name" value="zf-C2H2"/>
    <property type="match status" value="3"/>
</dbReference>
<dbReference type="Gene3D" id="3.30.160.60">
    <property type="entry name" value="Classic Zinc Finger"/>
    <property type="match status" value="3"/>
</dbReference>
<evidence type="ECO:0000259" key="9">
    <source>
        <dbReference type="PROSITE" id="PS50157"/>
    </source>
</evidence>
<reference evidence="10" key="1">
    <citation type="submission" date="2015-09" db="EMBL/GenBank/DDBJ databases">
        <title>Scylla olivacea transcriptome.</title>
        <authorList>
            <person name="Ikhwanuddin M."/>
        </authorList>
    </citation>
    <scope>NUCLEOTIDE SEQUENCE</scope>
</reference>
<dbReference type="InterPro" id="IPR013087">
    <property type="entry name" value="Znf_C2H2_type"/>
</dbReference>
<evidence type="ECO:0000256" key="5">
    <source>
        <dbReference type="ARBA" id="ARBA00022833"/>
    </source>
</evidence>
<evidence type="ECO:0000256" key="3">
    <source>
        <dbReference type="ARBA" id="ARBA00022737"/>
    </source>
</evidence>
<feature type="region of interest" description="Disordered" evidence="8">
    <location>
        <begin position="29"/>
        <end position="54"/>
    </location>
</feature>
<evidence type="ECO:0000256" key="7">
    <source>
        <dbReference type="PROSITE-ProRule" id="PRU00042"/>
    </source>
</evidence>
<dbReference type="EMBL" id="GDRN01084355">
    <property type="protein sequence ID" value="JAI61514.1"/>
    <property type="molecule type" value="Transcribed_RNA"/>
</dbReference>
<dbReference type="AlphaFoldDB" id="A0A0P4W4Q9"/>
<dbReference type="GO" id="GO:0000978">
    <property type="term" value="F:RNA polymerase II cis-regulatory region sequence-specific DNA binding"/>
    <property type="evidence" value="ECO:0007669"/>
    <property type="project" value="TreeGrafter"/>
</dbReference>
<feature type="domain" description="C2H2-type" evidence="9">
    <location>
        <begin position="296"/>
        <end position="323"/>
    </location>
</feature>
<dbReference type="PANTHER" id="PTHR24376">
    <property type="entry name" value="ZINC FINGER PROTEIN"/>
    <property type="match status" value="1"/>
</dbReference>
<keyword evidence="2" id="KW-0479">Metal-binding</keyword>
<keyword evidence="5" id="KW-0862">Zinc</keyword>
<feature type="domain" description="C2H2-type" evidence="9">
    <location>
        <begin position="122"/>
        <end position="145"/>
    </location>
</feature>
<evidence type="ECO:0000256" key="6">
    <source>
        <dbReference type="ARBA" id="ARBA00023242"/>
    </source>
</evidence>
<feature type="domain" description="C2H2-type" evidence="9">
    <location>
        <begin position="63"/>
        <end position="92"/>
    </location>
</feature>
<dbReference type="InterPro" id="IPR036236">
    <property type="entry name" value="Znf_C2H2_sf"/>
</dbReference>
<evidence type="ECO:0000256" key="1">
    <source>
        <dbReference type="ARBA" id="ARBA00004123"/>
    </source>
</evidence>
<evidence type="ECO:0000313" key="10">
    <source>
        <dbReference type="EMBL" id="JAI61514.1"/>
    </source>
</evidence>
<dbReference type="GO" id="GO:0001228">
    <property type="term" value="F:DNA-binding transcription activator activity, RNA polymerase II-specific"/>
    <property type="evidence" value="ECO:0007669"/>
    <property type="project" value="TreeGrafter"/>
</dbReference>
<dbReference type="EMBL" id="GDRN01084356">
    <property type="protein sequence ID" value="JAI61513.1"/>
    <property type="molecule type" value="Transcribed_RNA"/>
</dbReference>